<evidence type="ECO:0000313" key="2">
    <source>
        <dbReference type="Proteomes" id="UP000823674"/>
    </source>
</evidence>
<proteinExistence type="predicted"/>
<name>A0ABQ7LEV1_BRACM</name>
<gene>
    <name evidence="1" type="primary">A09g509130.1_BraROA</name>
    <name evidence="1" type="ORF">IGI04_035925</name>
</gene>
<comment type="caution">
    <text evidence="1">The sequence shown here is derived from an EMBL/GenBank/DDBJ whole genome shotgun (WGS) entry which is preliminary data.</text>
</comment>
<evidence type="ECO:0000313" key="1">
    <source>
        <dbReference type="EMBL" id="KAG5384455.1"/>
    </source>
</evidence>
<evidence type="ECO:0008006" key="3">
    <source>
        <dbReference type="Google" id="ProtNLM"/>
    </source>
</evidence>
<dbReference type="Proteomes" id="UP000823674">
    <property type="component" value="Chromosome A09"/>
</dbReference>
<reference evidence="1 2" key="1">
    <citation type="submission" date="2021-03" db="EMBL/GenBank/DDBJ databases">
        <authorList>
            <person name="King G.J."/>
            <person name="Bancroft I."/>
            <person name="Baten A."/>
            <person name="Bloomfield J."/>
            <person name="Borpatragohain P."/>
            <person name="He Z."/>
            <person name="Irish N."/>
            <person name="Irwin J."/>
            <person name="Liu K."/>
            <person name="Mauleon R.P."/>
            <person name="Moore J."/>
            <person name="Morris R."/>
            <person name="Ostergaard L."/>
            <person name="Wang B."/>
            <person name="Wells R."/>
        </authorList>
    </citation>
    <scope>NUCLEOTIDE SEQUENCE [LARGE SCALE GENOMIC DNA]</scope>
    <source>
        <strain evidence="1">R-o-18</strain>
        <tissue evidence="1">Leaf</tissue>
    </source>
</reference>
<dbReference type="EMBL" id="JADBGQ010000008">
    <property type="protein sequence ID" value="KAG5384455.1"/>
    <property type="molecule type" value="Genomic_DNA"/>
</dbReference>
<sequence length="118" mass="13050">MKSKNKDREIEKNSGWNLLLSLSTRSTDGLKDRYGSGSCWTCVSLKIGQGMGWIEGLHKEQWIGSLICQTAALNSFSQLKDLGHGTDRRTDGRMVVPRFSLWLGWMVPAGSSLVGDCT</sequence>
<protein>
    <recommendedName>
        <fullName evidence="3">Peptidase C1A papain C-terminal domain-containing protein</fullName>
    </recommendedName>
</protein>
<accession>A0ABQ7LEV1</accession>
<organism evidence="1 2">
    <name type="scientific">Brassica rapa subsp. trilocularis</name>
    <dbReference type="NCBI Taxonomy" id="1813537"/>
    <lineage>
        <taxon>Eukaryota</taxon>
        <taxon>Viridiplantae</taxon>
        <taxon>Streptophyta</taxon>
        <taxon>Embryophyta</taxon>
        <taxon>Tracheophyta</taxon>
        <taxon>Spermatophyta</taxon>
        <taxon>Magnoliopsida</taxon>
        <taxon>eudicotyledons</taxon>
        <taxon>Gunneridae</taxon>
        <taxon>Pentapetalae</taxon>
        <taxon>rosids</taxon>
        <taxon>malvids</taxon>
        <taxon>Brassicales</taxon>
        <taxon>Brassicaceae</taxon>
        <taxon>Brassiceae</taxon>
        <taxon>Brassica</taxon>
    </lineage>
</organism>
<keyword evidence="2" id="KW-1185">Reference proteome</keyword>